<keyword evidence="8" id="KW-1185">Reference proteome</keyword>
<evidence type="ECO:0000256" key="5">
    <source>
        <dbReference type="ARBA" id="ARBA00034489"/>
    </source>
</evidence>
<dbReference type="EC" id="2.5.1.25" evidence="1"/>
<reference evidence="7 8" key="1">
    <citation type="submission" date="2019-01" db="EMBL/GenBank/DDBJ databases">
        <title>Lacunisphaera sp. strain TWA-58.</title>
        <authorList>
            <person name="Chen W.-M."/>
        </authorList>
    </citation>
    <scope>NUCLEOTIDE SEQUENCE [LARGE SCALE GENOMIC DNA]</scope>
    <source>
        <strain evidence="7 8">TWA-58</strain>
    </source>
</reference>
<organism evidence="7 8">
    <name type="scientific">Oleiharenicola lentus</name>
    <dbReference type="NCBI Taxonomy" id="2508720"/>
    <lineage>
        <taxon>Bacteria</taxon>
        <taxon>Pseudomonadati</taxon>
        <taxon>Verrucomicrobiota</taxon>
        <taxon>Opitutia</taxon>
        <taxon>Opitutales</taxon>
        <taxon>Opitutaceae</taxon>
        <taxon>Oleiharenicola</taxon>
    </lineage>
</organism>
<dbReference type="AlphaFoldDB" id="A0A4Q1C8U7"/>
<keyword evidence="4" id="KW-0819">tRNA processing</keyword>
<accession>A0A4Q1C8U7</accession>
<comment type="caution">
    <text evidence="7">The sequence shown here is derived from an EMBL/GenBank/DDBJ whole genome shotgun (WGS) entry which is preliminary data.</text>
</comment>
<sequence length="222" mass="24995">MARSLITNHTSRCERCRFAPRWCICAAHTEIASPLVVDVLIHQRELWRPTSTGRLVNRVLAGSRQHVFHREKPPPREEIARPGRELWILHPRGEAVPTGADLSQVQVLLLDGSWGEAARMSSHVAGWGRLICLPDAGESRSSLRRQEQSGKYATAEALLFLLAALGLTEVERQLRLQFELHVYAGLRTRGAVVQAEEFLVASPIKEAFPDLLTELHRRRPLV</sequence>
<comment type="similarity">
    <text evidence="5">Belongs to the TDD superfamily. DTWD2 family.</text>
</comment>
<dbReference type="SMART" id="SM01144">
    <property type="entry name" value="DTW"/>
    <property type="match status" value="1"/>
</dbReference>
<dbReference type="EMBL" id="SDHX01000001">
    <property type="protein sequence ID" value="RXK55393.1"/>
    <property type="molecule type" value="Genomic_DNA"/>
</dbReference>
<dbReference type="RefSeq" id="WP_129046758.1">
    <property type="nucleotide sequence ID" value="NZ_SDHX01000001.1"/>
</dbReference>
<dbReference type="InterPro" id="IPR005636">
    <property type="entry name" value="DTW"/>
</dbReference>
<dbReference type="GO" id="GO:0016432">
    <property type="term" value="F:tRNA-uridine aminocarboxypropyltransferase activity"/>
    <property type="evidence" value="ECO:0007669"/>
    <property type="project" value="UniProtKB-EC"/>
</dbReference>
<evidence type="ECO:0000256" key="2">
    <source>
        <dbReference type="ARBA" id="ARBA00022679"/>
    </source>
</evidence>
<evidence type="ECO:0000256" key="4">
    <source>
        <dbReference type="ARBA" id="ARBA00022694"/>
    </source>
</evidence>
<keyword evidence="2" id="KW-0808">Transferase</keyword>
<protein>
    <recommendedName>
        <fullName evidence="1">tRNA-uridine aminocarboxypropyltransferase</fullName>
        <ecNumber evidence="1">2.5.1.25</ecNumber>
    </recommendedName>
</protein>
<evidence type="ECO:0000256" key="1">
    <source>
        <dbReference type="ARBA" id="ARBA00012386"/>
    </source>
</evidence>
<proteinExistence type="inferred from homology"/>
<dbReference type="OrthoDB" id="193657at2"/>
<dbReference type="Pfam" id="PF03942">
    <property type="entry name" value="DTW"/>
    <property type="match status" value="1"/>
</dbReference>
<dbReference type="GO" id="GO:0008033">
    <property type="term" value="P:tRNA processing"/>
    <property type="evidence" value="ECO:0007669"/>
    <property type="project" value="UniProtKB-KW"/>
</dbReference>
<gene>
    <name evidence="7" type="ORF">ESB00_05705</name>
</gene>
<evidence type="ECO:0000313" key="8">
    <source>
        <dbReference type="Proteomes" id="UP000290218"/>
    </source>
</evidence>
<evidence type="ECO:0000313" key="7">
    <source>
        <dbReference type="EMBL" id="RXK55393.1"/>
    </source>
</evidence>
<keyword evidence="3" id="KW-0949">S-adenosyl-L-methionine</keyword>
<dbReference type="InterPro" id="IPR039262">
    <property type="entry name" value="DTWD2/TAPT"/>
</dbReference>
<dbReference type="PANTHER" id="PTHR21392">
    <property type="entry name" value="TRNA-URIDINE AMINOCARBOXYPROPYLTRANSFERASE 2"/>
    <property type="match status" value="1"/>
</dbReference>
<evidence type="ECO:0000259" key="6">
    <source>
        <dbReference type="SMART" id="SM01144"/>
    </source>
</evidence>
<feature type="domain" description="DTW" evidence="6">
    <location>
        <begin position="9"/>
        <end position="190"/>
    </location>
</feature>
<dbReference type="PANTHER" id="PTHR21392:SF0">
    <property type="entry name" value="TRNA-URIDINE AMINOCARBOXYPROPYLTRANSFERASE 2"/>
    <property type="match status" value="1"/>
</dbReference>
<evidence type="ECO:0000256" key="3">
    <source>
        <dbReference type="ARBA" id="ARBA00022691"/>
    </source>
</evidence>
<name>A0A4Q1C8U7_9BACT</name>
<dbReference type="Proteomes" id="UP000290218">
    <property type="component" value="Unassembled WGS sequence"/>
</dbReference>